<dbReference type="KEGG" id="ocy:OSSY52_09850"/>
<dbReference type="EMBL" id="AP018712">
    <property type="protein sequence ID" value="BBE30844.1"/>
    <property type="molecule type" value="Genomic_DNA"/>
</dbReference>
<dbReference type="GO" id="GO:0005525">
    <property type="term" value="F:GTP binding"/>
    <property type="evidence" value="ECO:0007669"/>
    <property type="project" value="InterPro"/>
</dbReference>
<organism evidence="4 5">
    <name type="scientific">Tepiditoga spiralis</name>
    <dbReference type="NCBI Taxonomy" id="2108365"/>
    <lineage>
        <taxon>Bacteria</taxon>
        <taxon>Thermotogati</taxon>
        <taxon>Thermotogota</taxon>
        <taxon>Thermotogae</taxon>
        <taxon>Petrotogales</taxon>
        <taxon>Petrotogaceae</taxon>
        <taxon>Tepiditoga</taxon>
    </lineage>
</organism>
<feature type="domain" description="Hydrogen maturase F tetramerization" evidence="3">
    <location>
        <begin position="274"/>
        <end position="392"/>
    </location>
</feature>
<dbReference type="AlphaFoldDB" id="A0A7G1G6R9"/>
<dbReference type="Proteomes" id="UP000516361">
    <property type="component" value="Chromosome"/>
</dbReference>
<dbReference type="Gene3D" id="3.40.50.11420">
    <property type="match status" value="1"/>
</dbReference>
<feature type="domain" description="Hydrogen maturase F dimerization" evidence="2">
    <location>
        <begin position="172"/>
        <end position="270"/>
    </location>
</feature>
<reference evidence="4 5" key="1">
    <citation type="submission" date="2018-06" db="EMBL/GenBank/DDBJ databases">
        <title>Genome sequencing of Oceanotoga sp. sy52.</title>
        <authorList>
            <person name="Mori K."/>
        </authorList>
    </citation>
    <scope>NUCLEOTIDE SEQUENCE [LARGE SCALE GENOMIC DNA]</scope>
    <source>
        <strain evidence="5">sy52</strain>
    </source>
</reference>
<gene>
    <name evidence="4" type="ORF">OSSY52_09850</name>
</gene>
<dbReference type="GO" id="GO:0002098">
    <property type="term" value="P:tRNA wobble uridine modification"/>
    <property type="evidence" value="ECO:0007669"/>
    <property type="project" value="TreeGrafter"/>
</dbReference>
<dbReference type="GO" id="GO:0005737">
    <property type="term" value="C:cytoplasm"/>
    <property type="evidence" value="ECO:0007669"/>
    <property type="project" value="TreeGrafter"/>
</dbReference>
<dbReference type="Pfam" id="PF01926">
    <property type="entry name" value="MMR_HSR1"/>
    <property type="match status" value="1"/>
</dbReference>
<proteinExistence type="predicted"/>
<dbReference type="InterPro" id="IPR005225">
    <property type="entry name" value="Small_GTP-bd"/>
</dbReference>
<dbReference type="InterPro" id="IPR041606">
    <property type="entry name" value="HydF_dimer"/>
</dbReference>
<sequence length="400" mass="44997">MGFGGYRNYVVIAGKRNVGKSSTVNAIMNQDISIVSDHPGTTTDPVYKAFELQPIGPVTFIDTPGIDDEGLLGEMRIKRAKKAFYKADVAVLIVDDLPNEHEFFIMKQFEDMNIPYLIAVNKIDEDKEDIVEYYKNNYDVKVMGFSAKNKINIDEFKKEIVNLIPEEKEISLLPDNIDGGDVVVMVIPIDLGAPKGRLIMPQIVAIRETLDKEAIAVATKERELRYTLDKFKELPKLVVTDSQAVMKVASDVPEEVPLTTFSVLEARHKGDLQTLVKGVKVVERLEDNDTVIIMEGCSHRPLTEDIGTVKIPRWLTNHTGKSLNFKFISGKEFPDPEELENAKLVIHCGGCTLTRKMMLRRIKTVTRLGIPIVNYGVLISYLHGVLERALEPFNEVCYED</sequence>
<evidence type="ECO:0000259" key="3">
    <source>
        <dbReference type="Pfam" id="PF18133"/>
    </source>
</evidence>
<accession>A0A7G1G6R9</accession>
<evidence type="ECO:0000313" key="4">
    <source>
        <dbReference type="EMBL" id="BBE30844.1"/>
    </source>
</evidence>
<dbReference type="RefSeq" id="WP_190615911.1">
    <property type="nucleotide sequence ID" value="NZ_AP018712.1"/>
</dbReference>
<dbReference type="NCBIfam" id="TIGR00231">
    <property type="entry name" value="small_GTP"/>
    <property type="match status" value="1"/>
</dbReference>
<dbReference type="InterPro" id="IPR027417">
    <property type="entry name" value="P-loop_NTPase"/>
</dbReference>
<dbReference type="Gene3D" id="3.40.50.300">
    <property type="entry name" value="P-loop containing nucleotide triphosphate hydrolases"/>
    <property type="match status" value="1"/>
</dbReference>
<evidence type="ECO:0000259" key="1">
    <source>
        <dbReference type="Pfam" id="PF01926"/>
    </source>
</evidence>
<name>A0A7G1G6R9_9BACT</name>
<dbReference type="SUPFAM" id="SSF52540">
    <property type="entry name" value="P-loop containing nucleoside triphosphate hydrolases"/>
    <property type="match status" value="1"/>
</dbReference>
<dbReference type="Gene3D" id="3.40.50.11410">
    <property type="match status" value="1"/>
</dbReference>
<protein>
    <submittedName>
        <fullName evidence="4">[FeFe] hydrogenase H-cluster maturation GTPase HydF</fullName>
    </submittedName>
</protein>
<dbReference type="CDD" id="cd00880">
    <property type="entry name" value="Era_like"/>
    <property type="match status" value="1"/>
</dbReference>
<dbReference type="NCBIfam" id="TIGR03918">
    <property type="entry name" value="GTP_HydF"/>
    <property type="match status" value="1"/>
</dbReference>
<dbReference type="PANTHER" id="PTHR42714:SF6">
    <property type="entry name" value="TRANSLATION INITIATION FACTOR IF-2"/>
    <property type="match status" value="1"/>
</dbReference>
<dbReference type="Pfam" id="PF18133">
    <property type="entry name" value="HydF_tetramer"/>
    <property type="match status" value="1"/>
</dbReference>
<dbReference type="Pfam" id="PF18128">
    <property type="entry name" value="HydF_dimer"/>
    <property type="match status" value="1"/>
</dbReference>
<dbReference type="InterPro" id="IPR040644">
    <property type="entry name" value="HydF_tetramer"/>
</dbReference>
<dbReference type="InParanoid" id="A0A7G1G6R9"/>
<feature type="domain" description="G" evidence="1">
    <location>
        <begin position="10"/>
        <end position="122"/>
    </location>
</feature>
<dbReference type="PANTHER" id="PTHR42714">
    <property type="entry name" value="TRNA MODIFICATION GTPASE GTPBP3"/>
    <property type="match status" value="1"/>
</dbReference>
<dbReference type="InterPro" id="IPR023873">
    <property type="entry name" value="FeFe-hyd_GTPase_HydF"/>
</dbReference>
<evidence type="ECO:0000313" key="5">
    <source>
        <dbReference type="Proteomes" id="UP000516361"/>
    </source>
</evidence>
<evidence type="ECO:0000259" key="2">
    <source>
        <dbReference type="Pfam" id="PF18128"/>
    </source>
</evidence>
<keyword evidence="5" id="KW-1185">Reference proteome</keyword>
<dbReference type="InterPro" id="IPR006073">
    <property type="entry name" value="GTP-bd"/>
</dbReference>
<dbReference type="GO" id="GO:0030488">
    <property type="term" value="P:tRNA methylation"/>
    <property type="evidence" value="ECO:0007669"/>
    <property type="project" value="TreeGrafter"/>
</dbReference>